<accession>A0AAU9NW72</accession>
<protein>
    <submittedName>
        <fullName evidence="2">Uncharacterized protein</fullName>
    </submittedName>
</protein>
<feature type="compositionally biased region" description="Gly residues" evidence="1">
    <location>
        <begin position="64"/>
        <end position="89"/>
    </location>
</feature>
<reference evidence="2 3" key="1">
    <citation type="submission" date="2022-01" db="EMBL/GenBank/DDBJ databases">
        <authorList>
            <person name="Xiong W."/>
            <person name="Schranz E."/>
        </authorList>
    </citation>
    <scope>NUCLEOTIDE SEQUENCE [LARGE SCALE GENOMIC DNA]</scope>
</reference>
<organism evidence="2 3">
    <name type="scientific">Lactuca virosa</name>
    <dbReference type="NCBI Taxonomy" id="75947"/>
    <lineage>
        <taxon>Eukaryota</taxon>
        <taxon>Viridiplantae</taxon>
        <taxon>Streptophyta</taxon>
        <taxon>Embryophyta</taxon>
        <taxon>Tracheophyta</taxon>
        <taxon>Spermatophyta</taxon>
        <taxon>Magnoliopsida</taxon>
        <taxon>eudicotyledons</taxon>
        <taxon>Gunneridae</taxon>
        <taxon>Pentapetalae</taxon>
        <taxon>asterids</taxon>
        <taxon>campanulids</taxon>
        <taxon>Asterales</taxon>
        <taxon>Asteraceae</taxon>
        <taxon>Cichorioideae</taxon>
        <taxon>Cichorieae</taxon>
        <taxon>Lactucinae</taxon>
        <taxon>Lactuca</taxon>
    </lineage>
</organism>
<keyword evidence="3" id="KW-1185">Reference proteome</keyword>
<name>A0AAU9NW72_9ASTR</name>
<dbReference type="Proteomes" id="UP001157418">
    <property type="component" value="Unassembled WGS sequence"/>
</dbReference>
<proteinExistence type="predicted"/>
<evidence type="ECO:0000313" key="2">
    <source>
        <dbReference type="EMBL" id="CAH1442199.1"/>
    </source>
</evidence>
<dbReference type="AlphaFoldDB" id="A0AAU9NW72"/>
<sequence>MLAVISVRSIVPAKQIEEVFLYSIRSGCRRSGDKLDLDFRAESEEENCRSEAEIVDLEPTGTCGSDGGGSSVVGGGGGSPTVGGGGSQG</sequence>
<comment type="caution">
    <text evidence="2">The sequence shown here is derived from an EMBL/GenBank/DDBJ whole genome shotgun (WGS) entry which is preliminary data.</text>
</comment>
<evidence type="ECO:0000313" key="3">
    <source>
        <dbReference type="Proteomes" id="UP001157418"/>
    </source>
</evidence>
<gene>
    <name evidence="2" type="ORF">LVIROSA_LOCUS28207</name>
</gene>
<dbReference type="EMBL" id="CAKMRJ010005412">
    <property type="protein sequence ID" value="CAH1442199.1"/>
    <property type="molecule type" value="Genomic_DNA"/>
</dbReference>
<feature type="region of interest" description="Disordered" evidence="1">
    <location>
        <begin position="58"/>
        <end position="89"/>
    </location>
</feature>
<evidence type="ECO:0000256" key="1">
    <source>
        <dbReference type="SAM" id="MobiDB-lite"/>
    </source>
</evidence>